<evidence type="ECO:0000313" key="6">
    <source>
        <dbReference type="RefSeq" id="XP_034244754.1"/>
    </source>
</evidence>
<evidence type="ECO:0000256" key="2">
    <source>
        <dbReference type="SAM" id="MobiDB-lite"/>
    </source>
</evidence>
<keyword evidence="3" id="KW-1185">Reference proteome</keyword>
<keyword evidence="1" id="KW-0175">Coiled coil</keyword>
<evidence type="ECO:0000256" key="1">
    <source>
        <dbReference type="SAM" id="Coils"/>
    </source>
</evidence>
<dbReference type="Proteomes" id="UP000515158">
    <property type="component" value="Unplaced"/>
</dbReference>
<feature type="coiled-coil region" evidence="1">
    <location>
        <begin position="481"/>
        <end position="527"/>
    </location>
</feature>
<dbReference type="RefSeq" id="XP_034244737.1">
    <property type="nucleotide sequence ID" value="XM_034388846.1"/>
</dbReference>
<dbReference type="OrthoDB" id="6256972at2759"/>
<name>A0A6P8Z4P1_THRPL</name>
<feature type="region of interest" description="Disordered" evidence="2">
    <location>
        <begin position="580"/>
        <end position="623"/>
    </location>
</feature>
<protein>
    <submittedName>
        <fullName evidence="4 5">Uncharacterized protein F23F12.8</fullName>
    </submittedName>
</protein>
<proteinExistence type="predicted"/>
<dbReference type="GeneID" id="117647207"/>
<dbReference type="PANTHER" id="PTHR22028:SF5">
    <property type="entry name" value="COILED-COIL DOMAIN-CONTAINING PROTEIN 191"/>
    <property type="match status" value="1"/>
</dbReference>
<dbReference type="RefSeq" id="XP_034244754.1">
    <property type="nucleotide sequence ID" value="XM_034388863.1"/>
</dbReference>
<feature type="compositionally biased region" description="Polar residues" evidence="2">
    <location>
        <begin position="1"/>
        <end position="11"/>
    </location>
</feature>
<evidence type="ECO:0000313" key="4">
    <source>
        <dbReference type="RefSeq" id="XP_034244737.1"/>
    </source>
</evidence>
<dbReference type="PANTHER" id="PTHR22028">
    <property type="entry name" value="SFI1 SPINDLE BODY DOMAIN-CONTAINING PROTEIN-RELATED"/>
    <property type="match status" value="1"/>
</dbReference>
<reference evidence="4 5" key="1">
    <citation type="submission" date="2025-04" db="UniProtKB">
        <authorList>
            <consortium name="RefSeq"/>
        </authorList>
    </citation>
    <scope>IDENTIFICATION</scope>
    <source>
        <tissue evidence="4 5">Total insect</tissue>
    </source>
</reference>
<sequence>MSQERGTSWAQRRSREEEQCSPADWTRSSALVEELLETETSVISDRNMAILKEQRQTGSMIDPALMSDVRHNKDIRSTISSGRSPPTNSEIFMEAKRMLKREEKAKKIITIQNKIVDNEVDRFQNHITSLRKMNQKLERLAFPAPNLARRKTSKGHLFHVPSLVPSDGASKIHSLQNNHLDHDILSKTSGNVTVIKQDDHCRQPSDLRKKSSLAISGQKMEEHDILQHNPALVYQSSSESQNTVFERIHQKYIESERNRVLKEGAAFIRHSSPVNDGGGLVTQLTATNAPKFLPVAKDHVHLAEWVEDASCSSNFKEPDIQKTEVCMEEWTLPSNGCEIKQAPKRLTDVEKSELSTKTLPHAATALKKAELNKLESMSKMYAKWMSKVCVTPGTKYEHLGPCKSKVEQDKAIGHNSISREEKIMQVLHAIQKQKDNKTNVSIDMQADKSRFSKSVNDIREEKIEPETKFRRAISGSYEHRIKAHKDLISHQKAKLEDQQKQIEELKLSQLRMENEKSQMQVKKTLNEVMDSCNQKVKAQAKSLKSSLSLADLSPGNDFVLRMEQRAVEQKQRKLITQERRKQLEEERKRKMKEMEERRRQEEEELAKKRHDEAREMRRRERELRDETRREREKFIALERKADQFLKNKRLRYGLLGFKKLVNLRKEQENVAVEFYDRSLLRSALRVWRREVHLRLEAKMDCADNFFASNLLHRCFNAFRMAVHERMRRMQVAMDMHDLHLQERYFHLWLKFTHEQQEMEAEKMAKADLYFSKVLLRRHLHLWKKYPEVAQLEREKERRKMMWRNKVQQLLPDFRPVLASD</sequence>
<accession>A0A6P8Z4P1</accession>
<gene>
    <name evidence="4 5 6" type="primary">LOC117647207</name>
</gene>
<dbReference type="AlphaFoldDB" id="A0A6P8Z4P1"/>
<dbReference type="RefSeq" id="XP_034244746.1">
    <property type="nucleotide sequence ID" value="XM_034388855.1"/>
</dbReference>
<dbReference type="KEGG" id="tpal:117647207"/>
<feature type="region of interest" description="Disordered" evidence="2">
    <location>
        <begin position="1"/>
        <end position="25"/>
    </location>
</feature>
<evidence type="ECO:0000313" key="5">
    <source>
        <dbReference type="RefSeq" id="XP_034244746.1"/>
    </source>
</evidence>
<dbReference type="InterPro" id="IPR052270">
    <property type="entry name" value="CACF_protein"/>
</dbReference>
<organism evidence="5">
    <name type="scientific">Thrips palmi</name>
    <name type="common">Melon thrips</name>
    <dbReference type="NCBI Taxonomy" id="161013"/>
    <lineage>
        <taxon>Eukaryota</taxon>
        <taxon>Metazoa</taxon>
        <taxon>Ecdysozoa</taxon>
        <taxon>Arthropoda</taxon>
        <taxon>Hexapoda</taxon>
        <taxon>Insecta</taxon>
        <taxon>Pterygota</taxon>
        <taxon>Neoptera</taxon>
        <taxon>Paraneoptera</taxon>
        <taxon>Thysanoptera</taxon>
        <taxon>Terebrantia</taxon>
        <taxon>Thripoidea</taxon>
        <taxon>Thripidae</taxon>
        <taxon>Thrips</taxon>
    </lineage>
</organism>
<evidence type="ECO:0000313" key="3">
    <source>
        <dbReference type="Proteomes" id="UP000515158"/>
    </source>
</evidence>